<organism evidence="2 3">
    <name type="scientific">Pleuronectes platessa</name>
    <name type="common">European plaice</name>
    <dbReference type="NCBI Taxonomy" id="8262"/>
    <lineage>
        <taxon>Eukaryota</taxon>
        <taxon>Metazoa</taxon>
        <taxon>Chordata</taxon>
        <taxon>Craniata</taxon>
        <taxon>Vertebrata</taxon>
        <taxon>Euteleostomi</taxon>
        <taxon>Actinopterygii</taxon>
        <taxon>Neopterygii</taxon>
        <taxon>Teleostei</taxon>
        <taxon>Neoteleostei</taxon>
        <taxon>Acanthomorphata</taxon>
        <taxon>Carangaria</taxon>
        <taxon>Pleuronectiformes</taxon>
        <taxon>Pleuronectoidei</taxon>
        <taxon>Pleuronectidae</taxon>
        <taxon>Pleuronectes</taxon>
    </lineage>
</organism>
<name>A0A9N7VJU7_PLEPL</name>
<dbReference type="Proteomes" id="UP001153269">
    <property type="component" value="Unassembled WGS sequence"/>
</dbReference>
<dbReference type="AlphaFoldDB" id="A0A9N7VJU7"/>
<feature type="compositionally biased region" description="Acidic residues" evidence="1">
    <location>
        <begin position="88"/>
        <end position="97"/>
    </location>
</feature>
<evidence type="ECO:0000313" key="3">
    <source>
        <dbReference type="Proteomes" id="UP001153269"/>
    </source>
</evidence>
<dbReference type="EMBL" id="CADEAL010004122">
    <property type="protein sequence ID" value="CAB1452283.1"/>
    <property type="molecule type" value="Genomic_DNA"/>
</dbReference>
<feature type="region of interest" description="Disordered" evidence="1">
    <location>
        <begin position="61"/>
        <end position="97"/>
    </location>
</feature>
<keyword evidence="3" id="KW-1185">Reference proteome</keyword>
<sequence>MEEVYDLYCSQTLGGDTDDLVKCEHRTRSSCRSHPDEGKCLDHELQLISGLSGLTSIHPEALQPSQDVHLQEDTDQRQKKKKKKKKEEEEEEEEEDSILIICVDSDQQQCRAEYAGDPASGAEEQTEELENLRDAHMKTFLQWRQWNAERQATCQDLMDLKESCIRLNRNIKDEANQLSVCHAGDRDHTNRTLSVN</sequence>
<reference evidence="2" key="1">
    <citation type="submission" date="2020-03" db="EMBL/GenBank/DDBJ databases">
        <authorList>
            <person name="Weist P."/>
        </authorList>
    </citation>
    <scope>NUCLEOTIDE SEQUENCE</scope>
</reference>
<evidence type="ECO:0000313" key="2">
    <source>
        <dbReference type="EMBL" id="CAB1452283.1"/>
    </source>
</evidence>
<evidence type="ECO:0000256" key="1">
    <source>
        <dbReference type="SAM" id="MobiDB-lite"/>
    </source>
</evidence>
<comment type="caution">
    <text evidence="2">The sequence shown here is derived from an EMBL/GenBank/DDBJ whole genome shotgun (WGS) entry which is preliminary data.</text>
</comment>
<gene>
    <name evidence="2" type="ORF">PLEPLA_LOCUS40023</name>
</gene>
<accession>A0A9N7VJU7</accession>
<protein>
    <submittedName>
        <fullName evidence="2">Uncharacterized protein</fullName>
    </submittedName>
</protein>
<proteinExistence type="predicted"/>